<name>A0A7Y8KY19_9BURK</name>
<dbReference type="Proteomes" id="UP000545507">
    <property type="component" value="Unassembled WGS sequence"/>
</dbReference>
<reference evidence="1 2" key="1">
    <citation type="submission" date="2019-09" db="EMBL/GenBank/DDBJ databases">
        <title>Hydrogenophaga aromatica sp. nov., isolated from a para-xylene-degrading enrichment culture.</title>
        <authorList>
            <person name="Tancsics A."/>
            <person name="Banerjee S."/>
        </authorList>
    </citation>
    <scope>NUCLEOTIDE SEQUENCE [LARGE SCALE GENOMIC DNA]</scope>
    <source>
        <strain evidence="1 2">D2P1</strain>
    </source>
</reference>
<accession>A0A7Y8KY19</accession>
<dbReference type="EMBL" id="VYGV01000011">
    <property type="protein sequence ID" value="NWF46167.1"/>
    <property type="molecule type" value="Genomic_DNA"/>
</dbReference>
<evidence type="ECO:0000313" key="2">
    <source>
        <dbReference type="Proteomes" id="UP000545507"/>
    </source>
</evidence>
<proteinExistence type="predicted"/>
<sequence>MKLKLTAPLEIAAISGAKMELLPVPMTVGFPSSKGAPWQSYWTMFLKPNGKRIPVDPDAVKNAQEYMRLHQTEALSEDGEIAFTIVGNELIECRPQG</sequence>
<keyword evidence="2" id="KW-1185">Reference proteome</keyword>
<organism evidence="1 2">
    <name type="scientific">Hydrogenophaga aromaticivorans</name>
    <dbReference type="NCBI Taxonomy" id="2610898"/>
    <lineage>
        <taxon>Bacteria</taxon>
        <taxon>Pseudomonadati</taxon>
        <taxon>Pseudomonadota</taxon>
        <taxon>Betaproteobacteria</taxon>
        <taxon>Burkholderiales</taxon>
        <taxon>Comamonadaceae</taxon>
        <taxon>Hydrogenophaga</taxon>
    </lineage>
</organism>
<protein>
    <submittedName>
        <fullName evidence="1">Uncharacterized protein</fullName>
    </submittedName>
</protein>
<dbReference type="AlphaFoldDB" id="A0A7Y8KY19"/>
<gene>
    <name evidence="1" type="ORF">F3K02_13020</name>
</gene>
<dbReference type="RefSeq" id="WP_177136072.1">
    <property type="nucleotide sequence ID" value="NZ_VYGV01000011.1"/>
</dbReference>
<comment type="caution">
    <text evidence="1">The sequence shown here is derived from an EMBL/GenBank/DDBJ whole genome shotgun (WGS) entry which is preliminary data.</text>
</comment>
<evidence type="ECO:0000313" key="1">
    <source>
        <dbReference type="EMBL" id="NWF46167.1"/>
    </source>
</evidence>